<dbReference type="PANTHER" id="PTHR34203:SF15">
    <property type="entry name" value="SLL1173 PROTEIN"/>
    <property type="match status" value="1"/>
</dbReference>
<dbReference type="Pfam" id="PF05050">
    <property type="entry name" value="Methyltransf_21"/>
    <property type="match status" value="1"/>
</dbReference>
<sequence length="268" mass="30524">MFKKIRYYLQIFPIAREITNWHEIVLLYLGLISESLLRLRSGAQFKITHFLDALTIKEIIIDGHYPLPRIPRPHWIIDVGANIGTFSFVASKAYPQSKVLAFEPARKTYSLLQKNVQLNGLGHVLTIQQAVSNHNGERQFYSQPASGLSSLFPARPGSSIEKVRTTTLASIFKQYDITVCDILKLDCEGSEYDILMSLPQRLLSRIRHAIIEYHDSLSSHRHPELVDFLRSSGFTVKIKPHPLETDIGIIYAKYTSRGTSHRHNSGQK</sequence>
<dbReference type="PANTHER" id="PTHR34203">
    <property type="entry name" value="METHYLTRANSFERASE, FKBM FAMILY PROTEIN"/>
    <property type="match status" value="1"/>
</dbReference>
<accession>A0A1F4YDT3</accession>
<feature type="domain" description="Methyltransferase FkbM" evidence="1">
    <location>
        <begin position="78"/>
        <end position="234"/>
    </location>
</feature>
<dbReference type="EMBL" id="MEXH01000021">
    <property type="protein sequence ID" value="OGC92139.1"/>
    <property type="molecule type" value="Genomic_DNA"/>
</dbReference>
<dbReference type="SUPFAM" id="SSF53335">
    <property type="entry name" value="S-adenosyl-L-methionine-dependent methyltransferases"/>
    <property type="match status" value="1"/>
</dbReference>
<proteinExistence type="predicted"/>
<dbReference type="NCBIfam" id="TIGR01444">
    <property type="entry name" value="fkbM_fam"/>
    <property type="match status" value="1"/>
</dbReference>
<evidence type="ECO:0000313" key="3">
    <source>
        <dbReference type="Proteomes" id="UP000178176"/>
    </source>
</evidence>
<protein>
    <recommendedName>
        <fullName evidence="1">Methyltransferase FkbM domain-containing protein</fullName>
    </recommendedName>
</protein>
<evidence type="ECO:0000259" key="1">
    <source>
        <dbReference type="Pfam" id="PF05050"/>
    </source>
</evidence>
<dbReference type="InterPro" id="IPR006342">
    <property type="entry name" value="FkbM_mtfrase"/>
</dbReference>
<comment type="caution">
    <text evidence="2">The sequence shown here is derived from an EMBL/GenBank/DDBJ whole genome shotgun (WGS) entry which is preliminary data.</text>
</comment>
<evidence type="ECO:0000313" key="2">
    <source>
        <dbReference type="EMBL" id="OGC92139.1"/>
    </source>
</evidence>
<name>A0A1F4YDT3_9BACT</name>
<gene>
    <name evidence="2" type="ORF">A2876_02535</name>
</gene>
<organism evidence="2 3">
    <name type="scientific">Candidatus Amesbacteria bacterium RIFCSPHIGHO2_01_FULL_48_32b</name>
    <dbReference type="NCBI Taxonomy" id="1797253"/>
    <lineage>
        <taxon>Bacteria</taxon>
        <taxon>Candidatus Amesiibacteriota</taxon>
    </lineage>
</organism>
<dbReference type="Proteomes" id="UP000178176">
    <property type="component" value="Unassembled WGS sequence"/>
</dbReference>
<dbReference type="InterPro" id="IPR052514">
    <property type="entry name" value="SAM-dependent_MTase"/>
</dbReference>
<dbReference type="AlphaFoldDB" id="A0A1F4YDT3"/>
<dbReference type="Gene3D" id="3.40.50.150">
    <property type="entry name" value="Vaccinia Virus protein VP39"/>
    <property type="match status" value="1"/>
</dbReference>
<reference evidence="2 3" key="1">
    <citation type="journal article" date="2016" name="Nat. Commun.">
        <title>Thousands of microbial genomes shed light on interconnected biogeochemical processes in an aquifer system.</title>
        <authorList>
            <person name="Anantharaman K."/>
            <person name="Brown C.T."/>
            <person name="Hug L.A."/>
            <person name="Sharon I."/>
            <person name="Castelle C.J."/>
            <person name="Probst A.J."/>
            <person name="Thomas B.C."/>
            <person name="Singh A."/>
            <person name="Wilkins M.J."/>
            <person name="Karaoz U."/>
            <person name="Brodie E.L."/>
            <person name="Williams K.H."/>
            <person name="Hubbard S.S."/>
            <person name="Banfield J.F."/>
        </authorList>
    </citation>
    <scope>NUCLEOTIDE SEQUENCE [LARGE SCALE GENOMIC DNA]</scope>
</reference>
<dbReference type="InterPro" id="IPR029063">
    <property type="entry name" value="SAM-dependent_MTases_sf"/>
</dbReference>